<name>A0A326SC07_9BACT</name>
<feature type="region of interest" description="Disordered" evidence="1">
    <location>
        <begin position="156"/>
        <end position="179"/>
    </location>
</feature>
<reference evidence="2 3" key="1">
    <citation type="submission" date="2018-06" db="EMBL/GenBank/DDBJ databases">
        <title>Genomic Encyclopedia of Archaeal and Bacterial Type Strains, Phase II (KMG-II): from individual species to whole genera.</title>
        <authorList>
            <person name="Goeker M."/>
        </authorList>
    </citation>
    <scope>NUCLEOTIDE SEQUENCE [LARGE SCALE GENOMIC DNA]</scope>
    <source>
        <strain evidence="2 3">T4</strain>
    </source>
</reference>
<dbReference type="RefSeq" id="WP_111391206.1">
    <property type="nucleotide sequence ID" value="NZ_JBJINY010000043.1"/>
</dbReference>
<feature type="compositionally biased region" description="Acidic residues" evidence="1">
    <location>
        <begin position="156"/>
        <end position="171"/>
    </location>
</feature>
<comment type="caution">
    <text evidence="2">The sequence shown here is derived from an EMBL/GenBank/DDBJ whole genome shotgun (WGS) entry which is preliminary data.</text>
</comment>
<gene>
    <name evidence="2" type="ORF">CLV31_101413</name>
</gene>
<dbReference type="EMBL" id="QKTX01000001">
    <property type="protein sequence ID" value="PZV87536.1"/>
    <property type="molecule type" value="Genomic_DNA"/>
</dbReference>
<evidence type="ECO:0000256" key="1">
    <source>
        <dbReference type="SAM" id="MobiDB-lite"/>
    </source>
</evidence>
<organism evidence="2 3">
    <name type="scientific">Algoriphagus aquaeductus</name>
    <dbReference type="NCBI Taxonomy" id="475299"/>
    <lineage>
        <taxon>Bacteria</taxon>
        <taxon>Pseudomonadati</taxon>
        <taxon>Bacteroidota</taxon>
        <taxon>Cytophagia</taxon>
        <taxon>Cytophagales</taxon>
        <taxon>Cyclobacteriaceae</taxon>
        <taxon>Algoriphagus</taxon>
    </lineage>
</organism>
<dbReference type="Pfam" id="PF02620">
    <property type="entry name" value="YceD"/>
    <property type="match status" value="1"/>
</dbReference>
<evidence type="ECO:0000313" key="3">
    <source>
        <dbReference type="Proteomes" id="UP000248917"/>
    </source>
</evidence>
<sequence>MKFWKTFDIEVIKFKEGQHEIDFEIDDKFFQNFEDNEILNKGKLTVRVIMEKGANVIELTFLIKGEVELTCDRSLEVFDHPLDITEKMIYKYGSEEREIDENVCMITRDTPSINVAQLIYEFILLALPAKKIHPDYRNDLDDDEDFATEGGFIYFDQEEDENEEKENQEDENISKPVDPRWEQLLKLKNKEQS</sequence>
<proteinExistence type="predicted"/>
<dbReference type="OrthoDB" id="1524821at2"/>
<dbReference type="Proteomes" id="UP000248917">
    <property type="component" value="Unassembled WGS sequence"/>
</dbReference>
<evidence type="ECO:0000313" key="2">
    <source>
        <dbReference type="EMBL" id="PZV87536.1"/>
    </source>
</evidence>
<dbReference type="InterPro" id="IPR003772">
    <property type="entry name" value="YceD"/>
</dbReference>
<accession>A0A326SC07</accession>
<dbReference type="AlphaFoldDB" id="A0A326SC07"/>
<keyword evidence="3" id="KW-1185">Reference proteome</keyword>
<protein>
    <submittedName>
        <fullName evidence="2">Uncharacterized metal-binding protein YceD (DUF177 family)</fullName>
    </submittedName>
</protein>